<comment type="caution">
    <text evidence="2">The sequence shown here is derived from an EMBL/GenBank/DDBJ whole genome shotgun (WGS) entry which is preliminary data.</text>
</comment>
<name>A0A9W4K8X6_9EURO</name>
<gene>
    <name evidence="2" type="ORF">PEGY_LOCUS1303</name>
</gene>
<dbReference type="OrthoDB" id="414698at2759"/>
<protein>
    <recommendedName>
        <fullName evidence="1">Serine hydrolase domain-containing protein</fullName>
    </recommendedName>
</protein>
<dbReference type="GO" id="GO:0017000">
    <property type="term" value="P:antibiotic biosynthetic process"/>
    <property type="evidence" value="ECO:0007669"/>
    <property type="project" value="UniProtKB-ARBA"/>
</dbReference>
<evidence type="ECO:0000259" key="1">
    <source>
        <dbReference type="Pfam" id="PF03959"/>
    </source>
</evidence>
<keyword evidence="3" id="KW-1185">Reference proteome</keyword>
<dbReference type="Proteomes" id="UP001154252">
    <property type="component" value="Unassembled WGS sequence"/>
</dbReference>
<dbReference type="InterPro" id="IPR005645">
    <property type="entry name" value="FSH-like_dom"/>
</dbReference>
<dbReference type="AlphaFoldDB" id="A0A9W4K8X6"/>
<proteinExistence type="predicted"/>
<dbReference type="Pfam" id="PF03959">
    <property type="entry name" value="FSH1"/>
    <property type="match status" value="1"/>
</dbReference>
<dbReference type="EMBL" id="CAJVRC010000839">
    <property type="protein sequence ID" value="CAG8888046.1"/>
    <property type="molecule type" value="Genomic_DNA"/>
</dbReference>
<dbReference type="InterPro" id="IPR029058">
    <property type="entry name" value="AB_hydrolase_fold"/>
</dbReference>
<dbReference type="GO" id="GO:0072330">
    <property type="term" value="P:monocarboxylic acid biosynthetic process"/>
    <property type="evidence" value="ECO:0007669"/>
    <property type="project" value="UniProtKB-ARBA"/>
</dbReference>
<reference evidence="2" key="1">
    <citation type="submission" date="2021-07" db="EMBL/GenBank/DDBJ databases">
        <authorList>
            <person name="Branca A.L. A."/>
        </authorList>
    </citation>
    <scope>NUCLEOTIDE SEQUENCE</scope>
</reference>
<evidence type="ECO:0000313" key="3">
    <source>
        <dbReference type="Proteomes" id="UP001154252"/>
    </source>
</evidence>
<organism evidence="2 3">
    <name type="scientific">Penicillium egyptiacum</name>
    <dbReference type="NCBI Taxonomy" id="1303716"/>
    <lineage>
        <taxon>Eukaryota</taxon>
        <taxon>Fungi</taxon>
        <taxon>Dikarya</taxon>
        <taxon>Ascomycota</taxon>
        <taxon>Pezizomycotina</taxon>
        <taxon>Eurotiomycetes</taxon>
        <taxon>Eurotiomycetidae</taxon>
        <taxon>Eurotiales</taxon>
        <taxon>Aspergillaceae</taxon>
        <taxon>Penicillium</taxon>
    </lineage>
</organism>
<feature type="domain" description="Serine hydrolase" evidence="1">
    <location>
        <begin position="20"/>
        <end position="69"/>
    </location>
</feature>
<accession>A0A9W4K8X6</accession>
<dbReference type="Gene3D" id="3.40.50.1820">
    <property type="entry name" value="alpha/beta hydrolase"/>
    <property type="match status" value="1"/>
</dbReference>
<sequence length="98" mass="11245">MPVTRAHGRQEYHKNKLHLPRILCLHGGGSNAHIFKTQCRVVSRMLEPYLRFAYAEAPLDSMPGPDVLRFTLTMARSIDGSRSTRSRIERQLKLSTIR</sequence>
<evidence type="ECO:0000313" key="2">
    <source>
        <dbReference type="EMBL" id="CAG8888046.1"/>
    </source>
</evidence>